<evidence type="ECO:0000313" key="2">
    <source>
        <dbReference type="EMBL" id="CAG9184242.1"/>
    </source>
</evidence>
<proteinExistence type="predicted"/>
<protein>
    <recommendedName>
        <fullName evidence="4">Replication protein</fullName>
    </recommendedName>
</protein>
<dbReference type="Proteomes" id="UP000706525">
    <property type="component" value="Unassembled WGS sequence"/>
</dbReference>
<keyword evidence="3" id="KW-1185">Reference proteome</keyword>
<evidence type="ECO:0000313" key="3">
    <source>
        <dbReference type="Proteomes" id="UP000706525"/>
    </source>
</evidence>
<feature type="region of interest" description="Disordered" evidence="1">
    <location>
        <begin position="420"/>
        <end position="459"/>
    </location>
</feature>
<name>A0ABN7ZJN6_9BURK</name>
<sequence>MESSVAPSFCKETRMNIAQSQIAGEDTLRLHDTNIHAAELAAALADDISYGDTPAESDAIPDEDCPDDEVDFVVDETRLPYIVLQANHRARSLTTLPRRARNTLAAIALTVDQHQPLRSVFARRPYLANRAGQSLRTLQRGLTDLLAAGMIRSEDEQNRKGSGEFAGRFIYLTEMAARLLGFLQPLPSRDEAKTDIPSSADQPSATLSGRSLYRFYQGPSSQKRQPGDLPEDVKPLQAMGFSKFYIFALMRSARVEHGKRLGDIVAVAAKLIAKAKYPRAYLATLLRSPTDFGFLARQRRDAANRAIATAEAAQAHAELQARIAGQVFYERDATTRYAVSTDGTTLTVRDPQEVADRIAGPGWIAGVANGLRSAKLLPATPALDARFAERLADGLTNGQRAPRETVGTVGATSFNAQGAAMAGTTSVEPGAKHTLRTEADRATGKPGGTPSVSSVPVAEPARRERSAAMQAGMAELRALLAKPITR</sequence>
<comment type="caution">
    <text evidence="2">The sequence shown here is derived from an EMBL/GenBank/DDBJ whole genome shotgun (WGS) entry which is preliminary data.</text>
</comment>
<accession>A0ABN7ZJN6</accession>
<evidence type="ECO:0000256" key="1">
    <source>
        <dbReference type="SAM" id="MobiDB-lite"/>
    </source>
</evidence>
<gene>
    <name evidence="2" type="ORF">LMG32289_05566</name>
</gene>
<organism evidence="2 3">
    <name type="scientific">Cupriavidus pampae</name>
    <dbReference type="NCBI Taxonomy" id="659251"/>
    <lineage>
        <taxon>Bacteria</taxon>
        <taxon>Pseudomonadati</taxon>
        <taxon>Pseudomonadota</taxon>
        <taxon>Betaproteobacteria</taxon>
        <taxon>Burkholderiales</taxon>
        <taxon>Burkholderiaceae</taxon>
        <taxon>Cupriavidus</taxon>
    </lineage>
</organism>
<dbReference type="EMBL" id="CAJZAG010000012">
    <property type="protein sequence ID" value="CAG9184242.1"/>
    <property type="molecule type" value="Genomic_DNA"/>
</dbReference>
<evidence type="ECO:0008006" key="4">
    <source>
        <dbReference type="Google" id="ProtNLM"/>
    </source>
</evidence>
<reference evidence="2 3" key="1">
    <citation type="submission" date="2021-08" db="EMBL/GenBank/DDBJ databases">
        <authorList>
            <person name="Peeters C."/>
        </authorList>
    </citation>
    <scope>NUCLEOTIDE SEQUENCE [LARGE SCALE GENOMIC DNA]</scope>
    <source>
        <strain evidence="2 3">LMG 32289</strain>
    </source>
</reference>